<proteinExistence type="predicted"/>
<name>A0A840SMR7_9RHOB</name>
<comment type="subcellular location">
    <subcellularLocation>
        <location evidence="1">Cell membrane</location>
        <topology evidence="1">Multi-pass membrane protein</topology>
    </subcellularLocation>
</comment>
<keyword evidence="7 9" id="KW-0472">Membrane</keyword>
<reference evidence="12 13" key="1">
    <citation type="submission" date="2020-08" db="EMBL/GenBank/DDBJ databases">
        <title>Genomic Encyclopedia of Type Strains, Phase IV (KMG-IV): sequencing the most valuable type-strain genomes for metagenomic binning, comparative biology and taxonomic classification.</title>
        <authorList>
            <person name="Goeker M."/>
        </authorList>
    </citation>
    <scope>NUCLEOTIDE SEQUENCE [LARGE SCALE GENOMIC DNA]</scope>
    <source>
        <strain evidence="12 13">DSM 101730</strain>
    </source>
</reference>
<dbReference type="SUPFAM" id="SSF52540">
    <property type="entry name" value="P-loop containing nucleoside triphosphate hydrolases"/>
    <property type="match status" value="1"/>
</dbReference>
<sequence length="750" mass="81100">MKHDPKPLRLRPPEDEDDLVGLRELASRLWRGRWTILLAGLLTAALAAVVTARLPDRYTATARVMFAAEKPNVIDLKDILADPAFSKDTLQNEIEVLRSTSLVDAVVARLDLTANPEFNPALRPGSRLSGWLHDLTPPDWLASLALRFAPDVDTPPPPDAALRERLLVTGAVLEALTLRPIDGTRVIEIAVASGRPATAAAIANAIARQYLIDQLATKTDTTRRATEWLAIRVEDARTRVQAAEDTVEAARADLSDHSGQGLDISEQQLATLNEALAAARGRTAQADARHRRLSEALAGGTDLASVNEFRDAPPISALRETEAGLSTRLAGLSRRHPSRRTLAADLSETRRQIQAEAAAIVNAAGLDAEAARAEEASLGTTVRSLETKTLGQARDDLSLRQLEREAEASRLIYETMLNRLKEASEQVDLQAPNARILSPAEPPLAPDHSRRLLIVALAGLVGLAAGTALALILDLLNATFRTPQQAEHLTGRPVLATIPSVGTGRSRGEVLARLSERPNSSLAEAVRNLRTSLLHANPEHPPRVVMFTSTVPQEGKTVTALLTALASIQMGRSAVVVDCDLRRSPATATLRPGAHHLGLLSVLDGTAPLEEAIFRDPATGLHVLLARPEETRNWLNAADVLASNRFAELLRTLSERYELVILDTPPALVVSDARFLSTLCDAVVYCARWGSTPRGAVIEGLRELETVDAPIAGLVVTLLNEQKAARQSFDGYTYYRARLSQTCGGLYYHE</sequence>
<dbReference type="Pfam" id="PF13807">
    <property type="entry name" value="GNVR"/>
    <property type="match status" value="1"/>
</dbReference>
<dbReference type="EMBL" id="JACHFM010000002">
    <property type="protein sequence ID" value="MBB5222040.1"/>
    <property type="molecule type" value="Genomic_DNA"/>
</dbReference>
<dbReference type="InterPro" id="IPR032807">
    <property type="entry name" value="GNVR"/>
</dbReference>
<feature type="domain" description="Tyrosine-protein kinase G-rich" evidence="11">
    <location>
        <begin position="399"/>
        <end position="472"/>
    </location>
</feature>
<dbReference type="GO" id="GO:0005886">
    <property type="term" value="C:plasma membrane"/>
    <property type="evidence" value="ECO:0007669"/>
    <property type="project" value="UniProtKB-SubCell"/>
</dbReference>
<evidence type="ECO:0000256" key="1">
    <source>
        <dbReference type="ARBA" id="ARBA00004651"/>
    </source>
</evidence>
<dbReference type="GO" id="GO:0004713">
    <property type="term" value="F:protein tyrosine kinase activity"/>
    <property type="evidence" value="ECO:0007669"/>
    <property type="project" value="TreeGrafter"/>
</dbReference>
<dbReference type="InterPro" id="IPR005702">
    <property type="entry name" value="Wzc-like_C"/>
</dbReference>
<dbReference type="Gene3D" id="3.40.50.300">
    <property type="entry name" value="P-loop containing nucleotide triphosphate hydrolases"/>
    <property type="match status" value="1"/>
</dbReference>
<dbReference type="InterPro" id="IPR003856">
    <property type="entry name" value="LPS_length_determ_N"/>
</dbReference>
<feature type="transmembrane region" description="Helical" evidence="9">
    <location>
        <begin position="34"/>
        <end position="55"/>
    </location>
</feature>
<keyword evidence="13" id="KW-1185">Reference proteome</keyword>
<dbReference type="InterPro" id="IPR027417">
    <property type="entry name" value="P-loop_NTPase"/>
</dbReference>
<dbReference type="InterPro" id="IPR050445">
    <property type="entry name" value="Bact_polysacc_biosynth/exp"/>
</dbReference>
<keyword evidence="4" id="KW-0547">Nucleotide-binding</keyword>
<protein>
    <submittedName>
        <fullName evidence="12">Uncharacterized protein involved in exopolysaccharide biosynthesis</fullName>
    </submittedName>
</protein>
<keyword evidence="2" id="KW-1003">Cell membrane</keyword>
<feature type="transmembrane region" description="Helical" evidence="9">
    <location>
        <begin position="452"/>
        <end position="473"/>
    </location>
</feature>
<evidence type="ECO:0000256" key="2">
    <source>
        <dbReference type="ARBA" id="ARBA00022475"/>
    </source>
</evidence>
<dbReference type="AlphaFoldDB" id="A0A840SMR7"/>
<evidence type="ECO:0000259" key="11">
    <source>
        <dbReference type="Pfam" id="PF13807"/>
    </source>
</evidence>
<organism evidence="12 13">
    <name type="scientific">Amaricoccus macauensis</name>
    <dbReference type="NCBI Taxonomy" id="57001"/>
    <lineage>
        <taxon>Bacteria</taxon>
        <taxon>Pseudomonadati</taxon>
        <taxon>Pseudomonadota</taxon>
        <taxon>Alphaproteobacteria</taxon>
        <taxon>Rhodobacterales</taxon>
        <taxon>Paracoccaceae</taxon>
        <taxon>Amaricoccus</taxon>
    </lineage>
</organism>
<dbReference type="Proteomes" id="UP000549457">
    <property type="component" value="Unassembled WGS sequence"/>
</dbReference>
<evidence type="ECO:0000313" key="12">
    <source>
        <dbReference type="EMBL" id="MBB5222040.1"/>
    </source>
</evidence>
<dbReference type="CDD" id="cd05387">
    <property type="entry name" value="BY-kinase"/>
    <property type="match status" value="1"/>
</dbReference>
<dbReference type="PANTHER" id="PTHR32309:SF13">
    <property type="entry name" value="FERRIC ENTEROBACTIN TRANSPORT PROTEIN FEPE"/>
    <property type="match status" value="1"/>
</dbReference>
<feature type="domain" description="Polysaccharide chain length determinant N-terminal" evidence="10">
    <location>
        <begin position="22"/>
        <end position="109"/>
    </location>
</feature>
<evidence type="ECO:0000313" key="13">
    <source>
        <dbReference type="Proteomes" id="UP000549457"/>
    </source>
</evidence>
<accession>A0A840SMR7</accession>
<evidence type="ECO:0000256" key="3">
    <source>
        <dbReference type="ARBA" id="ARBA00022692"/>
    </source>
</evidence>
<evidence type="ECO:0000256" key="9">
    <source>
        <dbReference type="SAM" id="Phobius"/>
    </source>
</evidence>
<dbReference type="PANTHER" id="PTHR32309">
    <property type="entry name" value="TYROSINE-PROTEIN KINASE"/>
    <property type="match status" value="1"/>
</dbReference>
<evidence type="ECO:0000256" key="8">
    <source>
        <dbReference type="SAM" id="Coils"/>
    </source>
</evidence>
<keyword evidence="3 9" id="KW-0812">Transmembrane</keyword>
<evidence type="ECO:0000256" key="7">
    <source>
        <dbReference type="ARBA" id="ARBA00023136"/>
    </source>
</evidence>
<evidence type="ECO:0000256" key="6">
    <source>
        <dbReference type="ARBA" id="ARBA00022989"/>
    </source>
</evidence>
<keyword evidence="5" id="KW-0067">ATP-binding</keyword>
<dbReference type="RefSeq" id="WP_184148465.1">
    <property type="nucleotide sequence ID" value="NZ_JACHFM010000002.1"/>
</dbReference>
<comment type="caution">
    <text evidence="12">The sequence shown here is derived from an EMBL/GenBank/DDBJ whole genome shotgun (WGS) entry which is preliminary data.</text>
</comment>
<gene>
    <name evidence="12" type="ORF">HNP73_001976</name>
</gene>
<evidence type="ECO:0000256" key="4">
    <source>
        <dbReference type="ARBA" id="ARBA00022741"/>
    </source>
</evidence>
<evidence type="ECO:0000256" key="5">
    <source>
        <dbReference type="ARBA" id="ARBA00022840"/>
    </source>
</evidence>
<feature type="coiled-coil region" evidence="8">
    <location>
        <begin position="233"/>
        <end position="282"/>
    </location>
</feature>
<dbReference type="Pfam" id="PF02706">
    <property type="entry name" value="Wzz"/>
    <property type="match status" value="1"/>
</dbReference>
<keyword evidence="8" id="KW-0175">Coiled coil</keyword>
<keyword evidence="6 9" id="KW-1133">Transmembrane helix</keyword>
<evidence type="ECO:0000259" key="10">
    <source>
        <dbReference type="Pfam" id="PF02706"/>
    </source>
</evidence>